<dbReference type="Proteomes" id="UP001161064">
    <property type="component" value="Unassembled WGS sequence"/>
</dbReference>
<comment type="caution">
    <text evidence="2">The sequence shown here is derived from an EMBL/GenBank/DDBJ whole genome shotgun (WGS) entry which is preliminary data.</text>
</comment>
<reference evidence="2" key="2">
    <citation type="journal article" date="2023" name="ISME Commun">
        <title>Characterization of a bloom-associated alphaproteobacterial lineage, 'Candidatus Phycosocius': insights into freshwater algal-bacterial interactions.</title>
        <authorList>
            <person name="Tanabe Y."/>
            <person name="Yamaguchi H."/>
            <person name="Yoshida M."/>
            <person name="Kai A."/>
            <person name="Okazaki Y."/>
        </authorList>
    </citation>
    <scope>NUCLEOTIDE SEQUENCE</scope>
    <source>
        <strain evidence="2">BOTRYCO-1</strain>
    </source>
</reference>
<reference evidence="2" key="1">
    <citation type="submission" date="2021-05" db="EMBL/GenBank/DDBJ databases">
        <authorList>
            <person name="Tanabe Y."/>
        </authorList>
    </citation>
    <scope>NUCLEOTIDE SEQUENCE</scope>
    <source>
        <strain evidence="2">BOTRYCO-1</strain>
    </source>
</reference>
<evidence type="ECO:0000256" key="1">
    <source>
        <dbReference type="SAM" id="MobiDB-lite"/>
    </source>
</evidence>
<evidence type="ECO:0000313" key="2">
    <source>
        <dbReference type="EMBL" id="GIU67968.1"/>
    </source>
</evidence>
<protein>
    <submittedName>
        <fullName evidence="2">Uncharacterized protein</fullName>
    </submittedName>
</protein>
<name>A0ABQ4PZ53_9PROT</name>
<organism evidence="2 3">
    <name type="scientific">Candidatus Phycosocius spiralis</name>
    <dbReference type="NCBI Taxonomy" id="2815099"/>
    <lineage>
        <taxon>Bacteria</taxon>
        <taxon>Pseudomonadati</taxon>
        <taxon>Pseudomonadota</taxon>
        <taxon>Alphaproteobacteria</taxon>
        <taxon>Caulobacterales</taxon>
        <taxon>Caulobacterales incertae sedis</taxon>
        <taxon>Candidatus Phycosocius</taxon>
    </lineage>
</organism>
<gene>
    <name evidence="2" type="ORF">PsB1_2122</name>
</gene>
<evidence type="ECO:0000313" key="3">
    <source>
        <dbReference type="Proteomes" id="UP001161064"/>
    </source>
</evidence>
<keyword evidence="3" id="KW-1185">Reference proteome</keyword>
<accession>A0ABQ4PZ53</accession>
<proteinExistence type="predicted"/>
<sequence length="211" mass="22778">MSEADAPSAPTPSPKVEAKAGDAEVLEAPATPPPKPSFLSGLAKRLGSDSGKANVGPCPAVRVLYDAQRFVELDGAERFENVGYTGEILNVRSVCRYVGSDPITIFMQLNMAFGKGPKAVGSSKVVNYWVSVTRKDIAVISRQTYKQNIVIPSGSDRIFTQSLPIVIKIPRANKDIAGANFEVLVGFELTPNQLEFNRNGKRFRVDAGVPR</sequence>
<feature type="region of interest" description="Disordered" evidence="1">
    <location>
        <begin position="1"/>
        <end position="43"/>
    </location>
</feature>
<dbReference type="EMBL" id="BPFZ01000016">
    <property type="protein sequence ID" value="GIU67968.1"/>
    <property type="molecule type" value="Genomic_DNA"/>
</dbReference>